<dbReference type="InterPro" id="IPR014825">
    <property type="entry name" value="DNA_alkylation"/>
</dbReference>
<reference evidence="2" key="1">
    <citation type="submission" date="2020-07" db="EMBL/GenBank/DDBJ databases">
        <title>Huge and variable diversity of episymbiotic CPR bacteria and DPANN archaea in groundwater ecosystems.</title>
        <authorList>
            <person name="He C.Y."/>
            <person name="Keren R."/>
            <person name="Whittaker M."/>
            <person name="Farag I.F."/>
            <person name="Doudna J."/>
            <person name="Cate J.H.D."/>
            <person name="Banfield J.F."/>
        </authorList>
    </citation>
    <scope>NUCLEOTIDE SEQUENCE</scope>
    <source>
        <strain evidence="2">NC_groundwater_1813_Pr3_B-0.1um_71_17</strain>
    </source>
</reference>
<dbReference type="Pfam" id="PF08713">
    <property type="entry name" value="DNA_alkylation"/>
    <property type="match status" value="1"/>
</dbReference>
<dbReference type="AlphaFoldDB" id="A0A933SFB3"/>
<dbReference type="CDD" id="cd06561">
    <property type="entry name" value="AlkD_like"/>
    <property type="match status" value="1"/>
</dbReference>
<dbReference type="Proteomes" id="UP000696931">
    <property type="component" value="Unassembled WGS sequence"/>
</dbReference>
<protein>
    <submittedName>
        <fullName evidence="2">DNA alkylation repair protein</fullName>
    </submittedName>
</protein>
<dbReference type="PANTHER" id="PTHR34070:SF1">
    <property type="entry name" value="DNA ALKYLATION REPAIR PROTEIN"/>
    <property type="match status" value="1"/>
</dbReference>
<dbReference type="PANTHER" id="PTHR34070">
    <property type="entry name" value="ARMADILLO-TYPE FOLD"/>
    <property type="match status" value="1"/>
</dbReference>
<evidence type="ECO:0000313" key="3">
    <source>
        <dbReference type="Proteomes" id="UP000696931"/>
    </source>
</evidence>
<evidence type="ECO:0000256" key="1">
    <source>
        <dbReference type="SAM" id="MobiDB-lite"/>
    </source>
</evidence>
<feature type="region of interest" description="Disordered" evidence="1">
    <location>
        <begin position="1"/>
        <end position="25"/>
    </location>
</feature>
<evidence type="ECO:0000313" key="2">
    <source>
        <dbReference type="EMBL" id="MBI5169343.1"/>
    </source>
</evidence>
<dbReference type="InterPro" id="IPR016024">
    <property type="entry name" value="ARM-type_fold"/>
</dbReference>
<dbReference type="SUPFAM" id="SSF48371">
    <property type="entry name" value="ARM repeat"/>
    <property type="match status" value="1"/>
</dbReference>
<proteinExistence type="predicted"/>
<accession>A0A933SFB3</accession>
<name>A0A933SFB3_UNCEI</name>
<dbReference type="Gene3D" id="1.25.10.90">
    <property type="match status" value="1"/>
</dbReference>
<comment type="caution">
    <text evidence="2">The sequence shown here is derived from an EMBL/GenBank/DDBJ whole genome shotgun (WGS) entry which is preliminary data.</text>
</comment>
<sequence>MRAIRALARPASSHPASGGHGSRMERLGLSMPECHEIADELYARCKPWPGRDVVRLAQALVDTRTFDARQIAYDVLGAHRAGLAAVRAADLGVLGRGLDNWASVDQFACSVSGPVWRMGGIDDARVLRWADSPDRWWRRVALVSTVALNLKSRGGTGDTPRTLMVCERLVDDQDEMVEKSLSWALRELAKRDHAAVAWFLDRFRERVMPRVAREVATKLETGLKRERRFGREGGR</sequence>
<gene>
    <name evidence="2" type="ORF">HZA61_07645</name>
</gene>
<organism evidence="2 3">
    <name type="scientific">Eiseniibacteriota bacterium</name>
    <dbReference type="NCBI Taxonomy" id="2212470"/>
    <lineage>
        <taxon>Bacteria</taxon>
        <taxon>Candidatus Eiseniibacteriota</taxon>
    </lineage>
</organism>
<dbReference type="EMBL" id="JACRIW010000049">
    <property type="protein sequence ID" value="MBI5169343.1"/>
    <property type="molecule type" value="Genomic_DNA"/>
</dbReference>